<sequence>MAADLTTAERKTFIGLLQAIGDGDGAAVADRVLQFSNKSPTGKGSDAFISDVKTMCSKDCLGYGTGLNIGKVIREMMQLMYRHSVPIDGNYATLIANMLCLEGMARDLEPRFNVLDVAYPLLRAHQLLGDHAFQRVFATAQWLLPLPLWEASYRLTMYAALNGEQLKRYQI</sequence>
<dbReference type="OrthoDB" id="1290869at2759"/>
<dbReference type="PANTHER" id="PTHR45890">
    <property type="entry name" value="AARF DOMAIN CONTAINING KINASE 2 (PREDICTED)"/>
    <property type="match status" value="1"/>
</dbReference>
<dbReference type="AlphaFoldDB" id="A0A813F229"/>
<evidence type="ECO:0000313" key="1">
    <source>
        <dbReference type="EMBL" id="CAE8606478.1"/>
    </source>
</evidence>
<dbReference type="Proteomes" id="UP000654075">
    <property type="component" value="Unassembled WGS sequence"/>
</dbReference>
<dbReference type="PANTHER" id="PTHR45890:SF1">
    <property type="entry name" value="AARF DOMAIN CONTAINING KINASE 2"/>
    <property type="match status" value="1"/>
</dbReference>
<dbReference type="EMBL" id="CAJNNV010019303">
    <property type="protein sequence ID" value="CAE8606478.1"/>
    <property type="molecule type" value="Genomic_DNA"/>
</dbReference>
<protein>
    <submittedName>
        <fullName evidence="1">Uncharacterized protein</fullName>
    </submittedName>
</protein>
<gene>
    <name evidence="1" type="ORF">PGLA1383_LOCUS24460</name>
</gene>
<accession>A0A813F229</accession>
<keyword evidence="2" id="KW-1185">Reference proteome</keyword>
<reference evidence="1" key="1">
    <citation type="submission" date="2021-02" db="EMBL/GenBank/DDBJ databases">
        <authorList>
            <person name="Dougan E. K."/>
            <person name="Rhodes N."/>
            <person name="Thang M."/>
            <person name="Chan C."/>
        </authorList>
    </citation>
    <scope>NUCLEOTIDE SEQUENCE</scope>
</reference>
<comment type="caution">
    <text evidence="1">The sequence shown here is derived from an EMBL/GenBank/DDBJ whole genome shotgun (WGS) entry which is preliminary data.</text>
</comment>
<proteinExistence type="predicted"/>
<evidence type="ECO:0000313" key="2">
    <source>
        <dbReference type="Proteomes" id="UP000654075"/>
    </source>
</evidence>
<organism evidence="1 2">
    <name type="scientific">Polarella glacialis</name>
    <name type="common">Dinoflagellate</name>
    <dbReference type="NCBI Taxonomy" id="89957"/>
    <lineage>
        <taxon>Eukaryota</taxon>
        <taxon>Sar</taxon>
        <taxon>Alveolata</taxon>
        <taxon>Dinophyceae</taxon>
        <taxon>Suessiales</taxon>
        <taxon>Suessiaceae</taxon>
        <taxon>Polarella</taxon>
    </lineage>
</organism>
<name>A0A813F229_POLGL</name>
<dbReference type="InterPro" id="IPR052402">
    <property type="entry name" value="ADCK_kinase"/>
</dbReference>